<feature type="non-terminal residue" evidence="1">
    <location>
        <position position="1"/>
    </location>
</feature>
<dbReference type="InterPro" id="IPR036108">
    <property type="entry name" value="4pyrrol_syn_uPrphyn_synt_sf"/>
</dbReference>
<dbReference type="SUPFAM" id="SSF69618">
    <property type="entry name" value="HemD-like"/>
    <property type="match status" value="1"/>
</dbReference>
<comment type="caution">
    <text evidence="1">The sequence shown here is derived from an EMBL/GenBank/DDBJ whole genome shotgun (WGS) entry which is preliminary data.</text>
</comment>
<dbReference type="Gene3D" id="3.40.50.10090">
    <property type="match status" value="1"/>
</dbReference>
<evidence type="ECO:0000313" key="1">
    <source>
        <dbReference type="EMBL" id="MCQ9305117.1"/>
    </source>
</evidence>
<dbReference type="AlphaFoldDB" id="A0AAW5LSD1"/>
<organism evidence="1 2">
    <name type="scientific">Mammaliicoccus sciuri</name>
    <name type="common">Staphylococcus sciuri</name>
    <dbReference type="NCBI Taxonomy" id="1296"/>
    <lineage>
        <taxon>Bacteria</taxon>
        <taxon>Bacillati</taxon>
        <taxon>Bacillota</taxon>
        <taxon>Bacilli</taxon>
        <taxon>Bacillales</taxon>
        <taxon>Staphylococcaceae</taxon>
        <taxon>Mammaliicoccus</taxon>
    </lineage>
</organism>
<sequence length="89" mass="9340">PRALARLAHSAQPWMLAVSSGEALQHFWQQLPPPLQQRLQAHATAVVASDRLGEQARALGLQHVVRAAGPTSAQLVAAAHATLTVPAAT</sequence>
<protein>
    <recommendedName>
        <fullName evidence="3">Uroporphyrinogen-III synthase</fullName>
    </recommendedName>
</protein>
<accession>A0AAW5LSD1</accession>
<reference evidence="1" key="1">
    <citation type="submission" date="2022-07" db="EMBL/GenBank/DDBJ databases">
        <title>Bacterial species isolated from the porcine tonsil microbiota.</title>
        <authorList>
            <person name="Oliveira I.M.F."/>
        </authorList>
    </citation>
    <scope>NUCLEOTIDE SEQUENCE</scope>
    <source>
        <strain evidence="1">8QC2O2</strain>
    </source>
</reference>
<gene>
    <name evidence="1" type="ORF">NQ032_16115</name>
</gene>
<name>A0AAW5LSD1_MAMSC</name>
<dbReference type="GO" id="GO:0033014">
    <property type="term" value="P:tetrapyrrole biosynthetic process"/>
    <property type="evidence" value="ECO:0007669"/>
    <property type="project" value="InterPro"/>
</dbReference>
<dbReference type="Proteomes" id="UP001204068">
    <property type="component" value="Unassembled WGS sequence"/>
</dbReference>
<evidence type="ECO:0000313" key="2">
    <source>
        <dbReference type="Proteomes" id="UP001204068"/>
    </source>
</evidence>
<proteinExistence type="predicted"/>
<evidence type="ECO:0008006" key="3">
    <source>
        <dbReference type="Google" id="ProtNLM"/>
    </source>
</evidence>
<dbReference type="RefSeq" id="WP_257099664.1">
    <property type="nucleotide sequence ID" value="NZ_JANILD010000035.1"/>
</dbReference>
<dbReference type="GO" id="GO:0004852">
    <property type="term" value="F:uroporphyrinogen-III synthase activity"/>
    <property type="evidence" value="ECO:0007669"/>
    <property type="project" value="InterPro"/>
</dbReference>
<dbReference type="EMBL" id="JANILD010000035">
    <property type="protein sequence ID" value="MCQ9305117.1"/>
    <property type="molecule type" value="Genomic_DNA"/>
</dbReference>